<sequence length="642" mass="72716">MGLKKSSSSRDINQKTSSPSLFSSLMKSWSHSGHSPTRSNSKAYSSSTTDNNNLGYASDTSSNDGTANQLTRKNSSRSGSNSFTNVNDIYRMTKPIMPTNHHHSNNHSSSSSILLNNNNTNTGNINSSTIKKSHHKFSDSNEDWSAVVDDYNMPPSMDFFTDYLSKNSNTNMMLGPSPVLSKKNSGHNNNNNNYTSGSSSSSNNSNNKNSGTITYPKLTEHNYHLELENERELQELNSKLTRINKFDQILSSSSIISLAELKKLSWNGIPMGHRPLVWKLLIGYLPANKKRHEILIQRKRKEYKTGIYHIFSPQHTRDQPTWHQIEIDIPRTNPHIKLYQFPSVQKSLQKILYFWAIRHPASGYVQGINDLVTPFFQIFLTSYLPEHQKAKVCDIDPETYLTEENFAEVEADSFWCLSKFLDTIIDNYIHGQPGIMKQVSNLESLCKRIDGQLYKHLKKENVEFVQFAFRWMNCLLMREVPIDIVIRMWDTYLSETSSDDNDGGVDSAGARKGSGSSNMKMMMNNNNTLSDGTVTPNGVAQNANDLINIPTHANESVNNNNNTNNNSGSNKRKTSLSEFHVFVCAAFLETWSNSLLDMDFQGIITFLQNVPTANWGEKDIEILLSEAYMWQTLYKDATSHWL</sequence>
<dbReference type="PANTHER" id="PTHR22957:SF26">
    <property type="entry name" value="LD44506P"/>
    <property type="match status" value="1"/>
</dbReference>
<dbReference type="InterPro" id="IPR035969">
    <property type="entry name" value="Rab-GAP_TBC_sf"/>
</dbReference>
<dbReference type="PROSITE" id="PS50086">
    <property type="entry name" value="TBC_RABGAP"/>
    <property type="match status" value="1"/>
</dbReference>
<dbReference type="AlphaFoldDB" id="A0A376B970"/>
<feature type="region of interest" description="Disordered" evidence="3">
    <location>
        <begin position="174"/>
        <end position="215"/>
    </location>
</feature>
<dbReference type="SUPFAM" id="SSF47923">
    <property type="entry name" value="Ypt/Rab-GAP domain of gyp1p"/>
    <property type="match status" value="2"/>
</dbReference>
<feature type="compositionally biased region" description="Low complexity" evidence="3">
    <location>
        <begin position="106"/>
        <end position="129"/>
    </location>
</feature>
<dbReference type="Gene3D" id="1.10.10.750">
    <property type="entry name" value="Ypt/Rab-GAP domain of gyp1p, domain 1"/>
    <property type="match status" value="1"/>
</dbReference>
<feature type="compositionally biased region" description="Low complexity" evidence="3">
    <location>
        <begin position="554"/>
        <end position="569"/>
    </location>
</feature>
<comment type="subcellular location">
    <subcellularLocation>
        <location evidence="1">Golgi apparatus</location>
        <location evidence="1">Golgi stack</location>
    </subcellularLocation>
</comment>
<name>A0A376B970_9ASCO</name>
<evidence type="ECO:0000313" key="5">
    <source>
        <dbReference type="EMBL" id="SSD61197.1"/>
    </source>
</evidence>
<dbReference type="InterPro" id="IPR000195">
    <property type="entry name" value="Rab-GAP-TBC_dom"/>
</dbReference>
<dbReference type="VEuPathDB" id="FungiDB:SCODWIG_02958"/>
<dbReference type="EMBL" id="UFAJ01000602">
    <property type="protein sequence ID" value="SSD61197.1"/>
    <property type="molecule type" value="Genomic_DNA"/>
</dbReference>
<evidence type="ECO:0000259" key="4">
    <source>
        <dbReference type="PROSITE" id="PS50086"/>
    </source>
</evidence>
<gene>
    <name evidence="5" type="ORF">SCODWIG_02958</name>
</gene>
<dbReference type="GO" id="GO:0005096">
    <property type="term" value="F:GTPase activator activity"/>
    <property type="evidence" value="ECO:0007669"/>
    <property type="project" value="UniProtKB-KW"/>
</dbReference>
<dbReference type="SMART" id="SM00164">
    <property type="entry name" value="TBC"/>
    <property type="match status" value="1"/>
</dbReference>
<feature type="region of interest" description="Disordered" evidence="3">
    <location>
        <begin position="497"/>
        <end position="520"/>
    </location>
</feature>
<dbReference type="Gene3D" id="1.10.472.80">
    <property type="entry name" value="Ypt/Rab-GAP domain of gyp1p, domain 3"/>
    <property type="match status" value="1"/>
</dbReference>
<evidence type="ECO:0000256" key="2">
    <source>
        <dbReference type="ARBA" id="ARBA00022468"/>
    </source>
</evidence>
<dbReference type="Pfam" id="PF00566">
    <property type="entry name" value="RabGAP-TBC"/>
    <property type="match status" value="1"/>
</dbReference>
<feature type="compositionally biased region" description="Polar residues" evidence="3">
    <location>
        <begin position="33"/>
        <end position="87"/>
    </location>
</feature>
<feature type="region of interest" description="Disordered" evidence="3">
    <location>
        <begin position="24"/>
        <end position="138"/>
    </location>
</feature>
<evidence type="ECO:0000256" key="1">
    <source>
        <dbReference type="ARBA" id="ARBA00004348"/>
    </source>
</evidence>
<dbReference type="Proteomes" id="UP000262825">
    <property type="component" value="Unassembled WGS sequence"/>
</dbReference>
<dbReference type="FunFam" id="1.10.8.270:FF:000004">
    <property type="entry name" value="TBC1 domain family, member 22B"/>
    <property type="match status" value="1"/>
</dbReference>
<reference evidence="6" key="1">
    <citation type="submission" date="2018-06" db="EMBL/GenBank/DDBJ databases">
        <authorList>
            <person name="Guldener U."/>
        </authorList>
    </citation>
    <scope>NUCLEOTIDE SEQUENCE [LARGE SCALE GENOMIC DNA]</scope>
    <source>
        <strain evidence="6">UTAD17</strain>
    </source>
</reference>
<accession>A0A376B970</accession>
<dbReference type="PANTHER" id="PTHR22957">
    <property type="entry name" value="TBC1 DOMAIN FAMILY MEMBER GTPASE-ACTIVATING PROTEIN"/>
    <property type="match status" value="1"/>
</dbReference>
<feature type="region of interest" description="Disordered" evidence="3">
    <location>
        <begin position="552"/>
        <end position="571"/>
    </location>
</feature>
<keyword evidence="6" id="KW-1185">Reference proteome</keyword>
<feature type="domain" description="Rab-GAP TBC" evidence="4">
    <location>
        <begin position="268"/>
        <end position="496"/>
    </location>
</feature>
<dbReference type="Gene3D" id="1.10.8.270">
    <property type="entry name" value="putative rabgap domain of human tbc1 domain family member 14 like domains"/>
    <property type="match status" value="1"/>
</dbReference>
<proteinExistence type="predicted"/>
<feature type="compositionally biased region" description="Low complexity" evidence="3">
    <location>
        <begin position="181"/>
        <end position="211"/>
    </location>
</feature>
<evidence type="ECO:0000313" key="6">
    <source>
        <dbReference type="Proteomes" id="UP000262825"/>
    </source>
</evidence>
<dbReference type="GO" id="GO:0005795">
    <property type="term" value="C:Golgi stack"/>
    <property type="evidence" value="ECO:0007669"/>
    <property type="project" value="UniProtKB-SubCell"/>
</dbReference>
<keyword evidence="2" id="KW-0343">GTPase activation</keyword>
<organism evidence="5 6">
    <name type="scientific">Saccharomycodes ludwigii</name>
    <dbReference type="NCBI Taxonomy" id="36035"/>
    <lineage>
        <taxon>Eukaryota</taxon>
        <taxon>Fungi</taxon>
        <taxon>Dikarya</taxon>
        <taxon>Ascomycota</taxon>
        <taxon>Saccharomycotina</taxon>
        <taxon>Saccharomycetes</taxon>
        <taxon>Saccharomycodales</taxon>
        <taxon>Saccharomycodaceae</taxon>
        <taxon>Saccharomycodes</taxon>
    </lineage>
</organism>
<protein>
    <submittedName>
        <fullName evidence="5">Related to GTPase-activating protein GYP1</fullName>
    </submittedName>
</protein>
<evidence type="ECO:0000256" key="3">
    <source>
        <dbReference type="SAM" id="MobiDB-lite"/>
    </source>
</evidence>